<sequence length="399" mass="46011">MSFAPSELRKQIEDLSSEIEVQKAVLEDLIHRRRQTQHNLNAVLDPMARLPLELQSKIFVHCLCFDEDGRASKPDPQLAPMIFSNVCQLWREIALSTPELWTHLRIESAPGGANYSQLYEVWLERSRPLPVSLTLEGTSDLAEGVKHFIDCSACRVEEFSLLLLTDLHYQYRVPLLPFRSLKKLHIVLEEEKSFRTHDWIDVMRMSPGLLHCTFSASFSLHVIGEDFEPFTLTALTELHLKERLSSNPGNVNPTILFRYITLPALERLHIHCRLTLPSLPDVVNDLSDFIIRSDPPLRSLVIDDSGSDWVAILERLAAPSLLPNLQHLACRRRIWERRDLEVFVRMLDMWSLKTFRLNITSIRFCDGAAVPDEDMLVELRRIRDSGVDIYIGDEQRNFV</sequence>
<evidence type="ECO:0008006" key="3">
    <source>
        <dbReference type="Google" id="ProtNLM"/>
    </source>
</evidence>
<accession>A0AAW0DCR0</accession>
<evidence type="ECO:0000313" key="2">
    <source>
        <dbReference type="Proteomes" id="UP001362999"/>
    </source>
</evidence>
<keyword evidence="2" id="KW-1185">Reference proteome</keyword>
<evidence type="ECO:0000313" key="1">
    <source>
        <dbReference type="EMBL" id="KAK7049128.1"/>
    </source>
</evidence>
<name>A0AAW0DCR0_9AGAR</name>
<dbReference type="Gene3D" id="1.20.1280.50">
    <property type="match status" value="1"/>
</dbReference>
<dbReference type="EMBL" id="JAWWNJ010000009">
    <property type="protein sequence ID" value="KAK7049128.1"/>
    <property type="molecule type" value="Genomic_DNA"/>
</dbReference>
<dbReference type="AlphaFoldDB" id="A0AAW0DCR0"/>
<protein>
    <recommendedName>
        <fullName evidence="3">F-box domain-containing protein</fullName>
    </recommendedName>
</protein>
<dbReference type="Proteomes" id="UP001362999">
    <property type="component" value="Unassembled WGS sequence"/>
</dbReference>
<comment type="caution">
    <text evidence="1">The sequence shown here is derived from an EMBL/GenBank/DDBJ whole genome shotgun (WGS) entry which is preliminary data.</text>
</comment>
<gene>
    <name evidence="1" type="ORF">R3P38DRAFT_2607012</name>
</gene>
<organism evidence="1 2">
    <name type="scientific">Favolaschia claudopus</name>
    <dbReference type="NCBI Taxonomy" id="2862362"/>
    <lineage>
        <taxon>Eukaryota</taxon>
        <taxon>Fungi</taxon>
        <taxon>Dikarya</taxon>
        <taxon>Basidiomycota</taxon>
        <taxon>Agaricomycotina</taxon>
        <taxon>Agaricomycetes</taxon>
        <taxon>Agaricomycetidae</taxon>
        <taxon>Agaricales</taxon>
        <taxon>Marasmiineae</taxon>
        <taxon>Mycenaceae</taxon>
        <taxon>Favolaschia</taxon>
    </lineage>
</organism>
<reference evidence="1 2" key="1">
    <citation type="journal article" date="2024" name="J Genomics">
        <title>Draft genome sequencing and assembly of Favolaschia claudopus CIRM-BRFM 2984 isolated from oak limbs.</title>
        <authorList>
            <person name="Navarro D."/>
            <person name="Drula E."/>
            <person name="Chaduli D."/>
            <person name="Cazenave R."/>
            <person name="Ahrendt S."/>
            <person name="Wang J."/>
            <person name="Lipzen A."/>
            <person name="Daum C."/>
            <person name="Barry K."/>
            <person name="Grigoriev I.V."/>
            <person name="Favel A."/>
            <person name="Rosso M.N."/>
            <person name="Martin F."/>
        </authorList>
    </citation>
    <scope>NUCLEOTIDE SEQUENCE [LARGE SCALE GENOMIC DNA]</scope>
    <source>
        <strain evidence="1 2">CIRM-BRFM 2984</strain>
    </source>
</reference>
<proteinExistence type="predicted"/>